<dbReference type="RefSeq" id="WP_344902283.1">
    <property type="nucleotide sequence ID" value="NZ_BAAAYO010000001.1"/>
</dbReference>
<sequence>MRLQGKIAAVTGAGSGLGRGIAVEFAVQGAEVIVIDRDPDGAERTVGAIAAAGGKAHRIVIDIADRGQVEDGFRQIKERFRRLDILVNNAGITGRSRGDGPVGECLPEAWDEIVGVNLRGTFLCSRHAVNLMTGQGGGGAIVNVSSVLGLVGCQEHFTSHAYQASKAGIIGLSRSIAAYYAKHGIRCNVIAPGLIESPATGKVRQDAAALEFVRRMQPLGELGRPEDVARAAVYFASDESAFVTGQVLAVDGGWTMQ</sequence>
<dbReference type="SUPFAM" id="SSF51735">
    <property type="entry name" value="NAD(P)-binding Rossmann-fold domains"/>
    <property type="match status" value="1"/>
</dbReference>
<dbReference type="Gene3D" id="3.40.50.720">
    <property type="entry name" value="NAD(P)-binding Rossmann-like Domain"/>
    <property type="match status" value="1"/>
</dbReference>
<name>A0ABV5VY88_9BACL</name>
<protein>
    <submittedName>
        <fullName evidence="2">SDR family NAD(P)-dependent oxidoreductase</fullName>
    </submittedName>
</protein>
<dbReference type="PRINTS" id="PR00080">
    <property type="entry name" value="SDRFAMILY"/>
</dbReference>
<reference evidence="2 3" key="1">
    <citation type="submission" date="2024-09" db="EMBL/GenBank/DDBJ databases">
        <authorList>
            <person name="Sun Q."/>
            <person name="Mori K."/>
        </authorList>
    </citation>
    <scope>NUCLEOTIDE SEQUENCE [LARGE SCALE GENOMIC DNA]</scope>
    <source>
        <strain evidence="2 3">JCM 12520</strain>
    </source>
</reference>
<dbReference type="PANTHER" id="PTHR42760">
    <property type="entry name" value="SHORT-CHAIN DEHYDROGENASES/REDUCTASES FAMILY MEMBER"/>
    <property type="match status" value="1"/>
</dbReference>
<accession>A0ABV5VY88</accession>
<dbReference type="Pfam" id="PF13561">
    <property type="entry name" value="adh_short_C2"/>
    <property type="match status" value="1"/>
</dbReference>
<comment type="similarity">
    <text evidence="1">Belongs to the short-chain dehydrogenases/reductases (SDR) family.</text>
</comment>
<keyword evidence="3" id="KW-1185">Reference proteome</keyword>
<dbReference type="EMBL" id="JBHMAG010000012">
    <property type="protein sequence ID" value="MFB9753125.1"/>
    <property type="molecule type" value="Genomic_DNA"/>
</dbReference>
<dbReference type="Proteomes" id="UP001589619">
    <property type="component" value="Unassembled WGS sequence"/>
</dbReference>
<proteinExistence type="inferred from homology"/>
<organism evidence="2 3">
    <name type="scientific">Paenibacillus hodogayensis</name>
    <dbReference type="NCBI Taxonomy" id="279208"/>
    <lineage>
        <taxon>Bacteria</taxon>
        <taxon>Bacillati</taxon>
        <taxon>Bacillota</taxon>
        <taxon>Bacilli</taxon>
        <taxon>Bacillales</taxon>
        <taxon>Paenibacillaceae</taxon>
        <taxon>Paenibacillus</taxon>
    </lineage>
</organism>
<dbReference type="PRINTS" id="PR00081">
    <property type="entry name" value="GDHRDH"/>
</dbReference>
<evidence type="ECO:0000313" key="3">
    <source>
        <dbReference type="Proteomes" id="UP001589619"/>
    </source>
</evidence>
<evidence type="ECO:0000313" key="2">
    <source>
        <dbReference type="EMBL" id="MFB9753125.1"/>
    </source>
</evidence>
<dbReference type="CDD" id="cd05233">
    <property type="entry name" value="SDR_c"/>
    <property type="match status" value="1"/>
</dbReference>
<dbReference type="InterPro" id="IPR002347">
    <property type="entry name" value="SDR_fam"/>
</dbReference>
<comment type="caution">
    <text evidence="2">The sequence shown here is derived from an EMBL/GenBank/DDBJ whole genome shotgun (WGS) entry which is preliminary data.</text>
</comment>
<dbReference type="InterPro" id="IPR036291">
    <property type="entry name" value="NAD(P)-bd_dom_sf"/>
</dbReference>
<gene>
    <name evidence="2" type="ORF">ACFFNY_16285</name>
</gene>
<evidence type="ECO:0000256" key="1">
    <source>
        <dbReference type="ARBA" id="ARBA00006484"/>
    </source>
</evidence>